<dbReference type="EC" id="2.7.1.12" evidence="3"/>
<keyword evidence="5" id="KW-0547">Nucleotide-binding</keyword>
<dbReference type="PANTHER" id="PTHR43442:SF3">
    <property type="entry name" value="GLUCONOKINASE-RELATED"/>
    <property type="match status" value="1"/>
</dbReference>
<evidence type="ECO:0000256" key="2">
    <source>
        <dbReference type="ARBA" id="ARBA00008420"/>
    </source>
</evidence>
<gene>
    <name evidence="11" type="ORF">SPSC_05398</name>
</gene>
<evidence type="ECO:0000256" key="5">
    <source>
        <dbReference type="ARBA" id="ARBA00022741"/>
    </source>
</evidence>
<dbReference type="EMBL" id="LK056686">
    <property type="protein sequence ID" value="CDU25505.1"/>
    <property type="molecule type" value="Genomic_DNA"/>
</dbReference>
<dbReference type="GO" id="GO:0005524">
    <property type="term" value="F:ATP binding"/>
    <property type="evidence" value="ECO:0007669"/>
    <property type="project" value="UniProtKB-KW"/>
</dbReference>
<dbReference type="GO" id="GO:0005975">
    <property type="term" value="P:carbohydrate metabolic process"/>
    <property type="evidence" value="ECO:0007669"/>
    <property type="project" value="InterPro"/>
</dbReference>
<proteinExistence type="inferred from homology"/>
<dbReference type="SUPFAM" id="SSF52540">
    <property type="entry name" value="P-loop containing nucleoside triphosphate hydrolases"/>
    <property type="match status" value="1"/>
</dbReference>
<evidence type="ECO:0000313" key="11">
    <source>
        <dbReference type="EMBL" id="CDU25505.1"/>
    </source>
</evidence>
<protein>
    <recommendedName>
        <fullName evidence="3">gluconokinase</fullName>
        <ecNumber evidence="3">2.7.1.12</ecNumber>
    </recommendedName>
    <alternativeName>
        <fullName evidence="8">Gluconate kinase</fullName>
    </alternativeName>
</protein>
<comment type="similarity">
    <text evidence="2">Belongs to the gluconokinase GntK/GntV family.</text>
</comment>
<comment type="pathway">
    <text evidence="1">Carbohydrate acid metabolism; D-gluconate degradation.</text>
</comment>
<sequence>MSGGKTPTLLIVMGTSGSGKSTVGTALSAALHCPFVDGDDLHPASNVSKMSQGHPLNDTDREPWLIKIRQTGLRLATTQTQPPSQQGETVKNLAEIYETSHAQTTPLDHSAATISSSSSSTTTTTTTTTETHPEPHHPPTGKLAIIACSSLKLTYRRLLRGTIPSLTHPTALQPESSSPPPQDLKVIHIYLDLTRELLEERMSNRKGHFMKLDMLYSQLDTLQVPDAEREPGVIVVEVRRGMSTEQIVRDVVGQLEKVGVL</sequence>
<dbReference type="GO" id="GO:0046316">
    <property type="term" value="F:gluconokinase activity"/>
    <property type="evidence" value="ECO:0007669"/>
    <property type="project" value="UniProtKB-EC"/>
</dbReference>
<reference evidence="11" key="1">
    <citation type="submission" date="2014-06" db="EMBL/GenBank/DDBJ databases">
        <authorList>
            <person name="Ju J."/>
            <person name="Zhang J."/>
        </authorList>
    </citation>
    <scope>NUCLEOTIDE SEQUENCE</scope>
    <source>
        <strain evidence="11">SscI8</strain>
    </source>
</reference>
<keyword evidence="4" id="KW-0808">Transferase</keyword>
<dbReference type="CDD" id="cd02021">
    <property type="entry name" value="GntK"/>
    <property type="match status" value="1"/>
</dbReference>
<organism evidence="11">
    <name type="scientific">Sporisorium scitamineum</name>
    <dbReference type="NCBI Taxonomy" id="49012"/>
    <lineage>
        <taxon>Eukaryota</taxon>
        <taxon>Fungi</taxon>
        <taxon>Dikarya</taxon>
        <taxon>Basidiomycota</taxon>
        <taxon>Ustilaginomycotina</taxon>
        <taxon>Ustilaginomycetes</taxon>
        <taxon>Ustilaginales</taxon>
        <taxon>Ustilaginaceae</taxon>
        <taxon>Sporisorium</taxon>
    </lineage>
</organism>
<evidence type="ECO:0000256" key="9">
    <source>
        <dbReference type="ARBA" id="ARBA00048090"/>
    </source>
</evidence>
<dbReference type="InterPro" id="IPR027417">
    <property type="entry name" value="P-loop_NTPase"/>
</dbReference>
<evidence type="ECO:0000256" key="1">
    <source>
        <dbReference type="ARBA" id="ARBA00004875"/>
    </source>
</evidence>
<name>A0A127ZHI1_9BASI</name>
<accession>A0A127ZHI1</accession>
<dbReference type="InterPro" id="IPR031322">
    <property type="entry name" value="Shikimate/glucono_kinase"/>
</dbReference>
<dbReference type="AlphaFoldDB" id="A0A127ZHI1"/>
<dbReference type="Gene3D" id="3.40.50.300">
    <property type="entry name" value="P-loop containing nucleotide triphosphate hydrolases"/>
    <property type="match status" value="1"/>
</dbReference>
<dbReference type="UniPathway" id="UPA00792"/>
<dbReference type="OrthoDB" id="275177at2759"/>
<keyword evidence="6 11" id="KW-0418">Kinase</keyword>
<evidence type="ECO:0000256" key="7">
    <source>
        <dbReference type="ARBA" id="ARBA00022840"/>
    </source>
</evidence>
<evidence type="ECO:0000256" key="6">
    <source>
        <dbReference type="ARBA" id="ARBA00022777"/>
    </source>
</evidence>
<comment type="catalytic activity">
    <reaction evidence="9">
        <text>D-gluconate + ATP = 6-phospho-D-gluconate + ADP + H(+)</text>
        <dbReference type="Rhea" id="RHEA:19433"/>
        <dbReference type="ChEBI" id="CHEBI:15378"/>
        <dbReference type="ChEBI" id="CHEBI:18391"/>
        <dbReference type="ChEBI" id="CHEBI:30616"/>
        <dbReference type="ChEBI" id="CHEBI:58759"/>
        <dbReference type="ChEBI" id="CHEBI:456216"/>
        <dbReference type="EC" id="2.7.1.12"/>
    </reaction>
</comment>
<dbReference type="PANTHER" id="PTHR43442">
    <property type="entry name" value="GLUCONOKINASE-RELATED"/>
    <property type="match status" value="1"/>
</dbReference>
<keyword evidence="7" id="KW-0067">ATP-binding</keyword>
<evidence type="ECO:0000256" key="3">
    <source>
        <dbReference type="ARBA" id="ARBA00012054"/>
    </source>
</evidence>
<dbReference type="InterPro" id="IPR006001">
    <property type="entry name" value="Therm_gnt_kin"/>
</dbReference>
<dbReference type="Pfam" id="PF01202">
    <property type="entry name" value="SKI"/>
    <property type="match status" value="1"/>
</dbReference>
<feature type="region of interest" description="Disordered" evidence="10">
    <location>
        <begin position="103"/>
        <end position="142"/>
    </location>
</feature>
<evidence type="ECO:0000256" key="4">
    <source>
        <dbReference type="ARBA" id="ARBA00022679"/>
    </source>
</evidence>
<evidence type="ECO:0000256" key="8">
    <source>
        <dbReference type="ARBA" id="ARBA00029835"/>
    </source>
</evidence>
<dbReference type="GO" id="GO:0005737">
    <property type="term" value="C:cytoplasm"/>
    <property type="evidence" value="ECO:0007669"/>
    <property type="project" value="TreeGrafter"/>
</dbReference>
<feature type="compositionally biased region" description="Low complexity" evidence="10">
    <location>
        <begin position="109"/>
        <end position="130"/>
    </location>
</feature>
<evidence type="ECO:0000256" key="10">
    <source>
        <dbReference type="SAM" id="MobiDB-lite"/>
    </source>
</evidence>